<keyword evidence="3" id="KW-1185">Reference proteome</keyword>
<dbReference type="Proteomes" id="UP000318582">
    <property type="component" value="Unassembled WGS sequence"/>
</dbReference>
<feature type="region of interest" description="Disordered" evidence="1">
    <location>
        <begin position="327"/>
        <end position="398"/>
    </location>
</feature>
<feature type="region of interest" description="Disordered" evidence="1">
    <location>
        <begin position="217"/>
        <end position="278"/>
    </location>
</feature>
<protein>
    <submittedName>
        <fullName evidence="2">Uncharacterized protein</fullName>
    </submittedName>
</protein>
<comment type="caution">
    <text evidence="2">The sequence shown here is derived from an EMBL/GenBank/DDBJ whole genome shotgun (WGS) entry which is preliminary data.</text>
</comment>
<gene>
    <name evidence="2" type="ORF">PhCBS80983_g02105</name>
</gene>
<feature type="compositionally biased region" description="Low complexity" evidence="1">
    <location>
        <begin position="109"/>
        <end position="131"/>
    </location>
</feature>
<dbReference type="STRING" id="109895.A0A507E7B3"/>
<feature type="compositionally biased region" description="Acidic residues" evidence="1">
    <location>
        <begin position="335"/>
        <end position="346"/>
    </location>
</feature>
<sequence length="589" mass="62715">MVGIGRKKGRAKKSVNALILATGVIATPSVPCFFSAIKMHLRARTKADTGPVIAPRTLAPPLHQQHTAAVPPLLAGPSSLPSLATTRRAQSLSVLPMNVRGGVGGAGRGLQQQHQQQQQQQGGVIQIQPQDGTKKNEYSVRPPPFRGEEEEEDGARYDEPRFLNAIPKAADCASPPRNTHNDHDDGDDDNDGEEELDFDAEFGFTVTPAMPLVFLGTNQYGNKSGGDPKQQETPLQPHQATPRGPKSRPPNVISGGGASGGVEDRNISPRRIQSAPTNMLKMYDESLLLANEDDEFDEEAGVNKDEWFVPSVKAKAERRLGRGGLVGMPPVYAHDEDDEDEDEDNNGVENGRLQMDSGGGAPGGGGAGMESWDDDFDDDHGGGGDDAEMNGGKDGAAGGGLLHIPRAVRELQTQIKGDAVNLKKFALHIEDLRLLHSDATDMAAGVPASRLAPLQSQYARELTRVQVLLALGDSSDDDGDATRPKQHNSRHLLVPPHQAAPTEHHMHVLVEMLITGPDHHSQQKKKTGGGGGLSPAAVKSLQQMVADGTLVFGVELVPALLKHMGPLKIALAGYVAELRRVLLGAGDDS</sequence>
<feature type="compositionally biased region" description="Gly residues" evidence="1">
    <location>
        <begin position="357"/>
        <end position="368"/>
    </location>
</feature>
<accession>A0A507E7B3</accession>
<feature type="compositionally biased region" description="Acidic residues" evidence="1">
    <location>
        <begin position="184"/>
        <end position="195"/>
    </location>
</feature>
<dbReference type="EMBL" id="QEAQ01000020">
    <property type="protein sequence ID" value="TPX59949.1"/>
    <property type="molecule type" value="Genomic_DNA"/>
</dbReference>
<proteinExistence type="predicted"/>
<feature type="region of interest" description="Disordered" evidence="1">
    <location>
        <begin position="473"/>
        <end position="492"/>
    </location>
</feature>
<reference evidence="2 3" key="1">
    <citation type="journal article" date="2019" name="Sci. Rep.">
        <title>Comparative genomics of chytrid fungi reveal insights into the obligate biotrophic and pathogenic lifestyle of Synchytrium endobioticum.</title>
        <authorList>
            <person name="van de Vossenberg B.T.L.H."/>
            <person name="Warris S."/>
            <person name="Nguyen H.D.T."/>
            <person name="van Gent-Pelzer M.P.E."/>
            <person name="Joly D.L."/>
            <person name="van de Geest H.C."/>
            <person name="Bonants P.J.M."/>
            <person name="Smith D.S."/>
            <person name="Levesque C.A."/>
            <person name="van der Lee T.A.J."/>
        </authorList>
    </citation>
    <scope>NUCLEOTIDE SEQUENCE [LARGE SCALE GENOMIC DNA]</scope>
    <source>
        <strain evidence="2 3">CBS 809.83</strain>
    </source>
</reference>
<organism evidence="2 3">
    <name type="scientific">Powellomyces hirtus</name>
    <dbReference type="NCBI Taxonomy" id="109895"/>
    <lineage>
        <taxon>Eukaryota</taxon>
        <taxon>Fungi</taxon>
        <taxon>Fungi incertae sedis</taxon>
        <taxon>Chytridiomycota</taxon>
        <taxon>Chytridiomycota incertae sedis</taxon>
        <taxon>Chytridiomycetes</taxon>
        <taxon>Spizellomycetales</taxon>
        <taxon>Powellomycetaceae</taxon>
        <taxon>Powellomyces</taxon>
    </lineage>
</organism>
<feature type="region of interest" description="Disordered" evidence="1">
    <location>
        <begin position="98"/>
        <end position="195"/>
    </location>
</feature>
<evidence type="ECO:0000256" key="1">
    <source>
        <dbReference type="SAM" id="MobiDB-lite"/>
    </source>
</evidence>
<evidence type="ECO:0000313" key="2">
    <source>
        <dbReference type="EMBL" id="TPX59949.1"/>
    </source>
</evidence>
<dbReference type="AlphaFoldDB" id="A0A507E7B3"/>
<evidence type="ECO:0000313" key="3">
    <source>
        <dbReference type="Proteomes" id="UP000318582"/>
    </source>
</evidence>
<name>A0A507E7B3_9FUNG</name>